<feature type="chain" id="PRO_5046575384" description="Surface lipoprotein assembly modifier C-terminal domain-containing protein" evidence="1">
    <location>
        <begin position="20"/>
        <end position="298"/>
    </location>
</feature>
<protein>
    <recommendedName>
        <fullName evidence="2">Surface lipoprotein assembly modifier C-terminal domain-containing protein</fullName>
    </recommendedName>
</protein>
<evidence type="ECO:0000259" key="2">
    <source>
        <dbReference type="Pfam" id="PF04575"/>
    </source>
</evidence>
<name>A0ABP8IJJ2_9GAMM</name>
<keyword evidence="1" id="KW-0732">Signal</keyword>
<dbReference type="InterPro" id="IPR007655">
    <property type="entry name" value="Slam_C"/>
</dbReference>
<dbReference type="SUPFAM" id="SSF56935">
    <property type="entry name" value="Porins"/>
    <property type="match status" value="1"/>
</dbReference>
<dbReference type="RefSeq" id="WP_345292306.1">
    <property type="nucleotide sequence ID" value="NZ_BAABFV010000001.1"/>
</dbReference>
<reference evidence="4" key="1">
    <citation type="journal article" date="2019" name="Int. J. Syst. Evol. Microbiol.">
        <title>The Global Catalogue of Microorganisms (GCM) 10K type strain sequencing project: providing services to taxonomists for standard genome sequencing and annotation.</title>
        <authorList>
            <consortium name="The Broad Institute Genomics Platform"/>
            <consortium name="The Broad Institute Genome Sequencing Center for Infectious Disease"/>
            <person name="Wu L."/>
            <person name="Ma J."/>
        </authorList>
    </citation>
    <scope>NUCLEOTIDE SEQUENCE [LARGE SCALE GENOMIC DNA]</scope>
    <source>
        <strain evidence="4">JCM 17728</strain>
    </source>
</reference>
<dbReference type="Pfam" id="PF04575">
    <property type="entry name" value="SlipAM"/>
    <property type="match status" value="1"/>
</dbReference>
<feature type="signal peptide" evidence="1">
    <location>
        <begin position="1"/>
        <end position="19"/>
    </location>
</feature>
<sequence>MKYVLTPICLFCFSSSVIANTESDYGVTLEAGATHNSELVVEEIDQRSANGDLGRYLSLDLNGELTFQESFSVKAGYNISDTDYQDTDDFDLTIQRLYGDASYEFSGFTVGVNQHQILADLAGQEFLDMDRSGIYLSKLLNNRIFIRSEYTTTNKEFDDLPDRNASNDALGIDTYFFYNQAKAFFSVGYTSEDEQANASELSYDGDVYRATVSSKFGDNDAHKLQLKWRYYNRDYQGLLPELNTPRNDERHAVTFSWDYYFTPEFALATQLQRTTSDSNVESADYTANEIELLLRLEL</sequence>
<dbReference type="Proteomes" id="UP001501011">
    <property type="component" value="Unassembled WGS sequence"/>
</dbReference>
<feature type="domain" description="Surface lipoprotein assembly modifier C-terminal" evidence="2">
    <location>
        <begin position="45"/>
        <end position="256"/>
    </location>
</feature>
<proteinExistence type="predicted"/>
<comment type="caution">
    <text evidence="3">The sequence shown here is derived from an EMBL/GenBank/DDBJ whole genome shotgun (WGS) entry which is preliminary data.</text>
</comment>
<organism evidence="3 4">
    <name type="scientific">Kangiella marina</name>
    <dbReference type="NCBI Taxonomy" id="1079178"/>
    <lineage>
        <taxon>Bacteria</taxon>
        <taxon>Pseudomonadati</taxon>
        <taxon>Pseudomonadota</taxon>
        <taxon>Gammaproteobacteria</taxon>
        <taxon>Kangiellales</taxon>
        <taxon>Kangiellaceae</taxon>
        <taxon>Kangiella</taxon>
    </lineage>
</organism>
<evidence type="ECO:0000313" key="3">
    <source>
        <dbReference type="EMBL" id="GAA4360301.1"/>
    </source>
</evidence>
<gene>
    <name evidence="3" type="ORF">GCM10023151_12090</name>
</gene>
<keyword evidence="4" id="KW-1185">Reference proteome</keyword>
<dbReference type="EMBL" id="BAABFV010000001">
    <property type="protein sequence ID" value="GAA4360301.1"/>
    <property type="molecule type" value="Genomic_DNA"/>
</dbReference>
<evidence type="ECO:0000313" key="4">
    <source>
        <dbReference type="Proteomes" id="UP001501011"/>
    </source>
</evidence>
<evidence type="ECO:0000256" key="1">
    <source>
        <dbReference type="SAM" id="SignalP"/>
    </source>
</evidence>
<accession>A0ABP8IJJ2</accession>